<proteinExistence type="predicted"/>
<sequence length="332" mass="34081">MKKPFTLAIRSTFLVALVVGMTSSHATLYTGSLYYTTYNGGQNVWSIGFGYDTVTNAYSLNNNTNIASTNGADGIIFGSNGNLLVGGQGSGNVYEVNKNTGSVVNTQNTGAPSFHLTLDPNGNKVYTSDFGGRLNTVAVPVGTGSTSTTITGGDSGVTQIAFGLNGAVFYVNGSPNGGGNLGTIDLSTGVTTRLYSSVLPAHGLIFDPFTNLITMFGAGRTGTMSALDGSGLTTSDTSFICDFDQGALNGSGIALVAGCGSLTLIDYTQSHDITHPDWFGSIFVNSFIDDVAPLIGAGSECGNNCGTVPEPGTIVLIGLGFLGFATSRRRKA</sequence>
<dbReference type="InterPro" id="IPR013424">
    <property type="entry name" value="Ice-binding_C"/>
</dbReference>
<dbReference type="InterPro" id="IPR015943">
    <property type="entry name" value="WD40/YVTN_repeat-like_dom_sf"/>
</dbReference>
<keyword evidence="1" id="KW-0732">Signal</keyword>
<dbReference type="Pfam" id="PF07589">
    <property type="entry name" value="PEP-CTERM"/>
    <property type="match status" value="1"/>
</dbReference>
<accession>A0ABS9K1E0</accession>
<protein>
    <submittedName>
        <fullName evidence="3">PEP-CTERM sorting domain-containing protein</fullName>
    </submittedName>
</protein>
<feature type="domain" description="Ice-binding protein C-terminal" evidence="2">
    <location>
        <begin position="307"/>
        <end position="329"/>
    </location>
</feature>
<gene>
    <name evidence="3" type="ORF">LZ012_07865</name>
</gene>
<evidence type="ECO:0000313" key="3">
    <source>
        <dbReference type="EMBL" id="MCG2576909.1"/>
    </source>
</evidence>
<dbReference type="SUPFAM" id="SSF75011">
    <property type="entry name" value="3-carboxy-cis,cis-mucoante lactonizing enzyme"/>
    <property type="match status" value="1"/>
</dbReference>
<dbReference type="NCBIfam" id="TIGR02595">
    <property type="entry name" value="PEP_CTERM"/>
    <property type="match status" value="1"/>
</dbReference>
<dbReference type="EMBL" id="JAKLTN010000001">
    <property type="protein sequence ID" value="MCG2576909.1"/>
    <property type="molecule type" value="Genomic_DNA"/>
</dbReference>
<dbReference type="RefSeq" id="WP_275709324.1">
    <property type="nucleotide sequence ID" value="NZ_JAKLTN010000001.1"/>
</dbReference>
<keyword evidence="4" id="KW-1185">Reference proteome</keyword>
<name>A0ABS9K1E0_9RHOO</name>
<dbReference type="Proteomes" id="UP001165384">
    <property type="component" value="Unassembled WGS sequence"/>
</dbReference>
<evidence type="ECO:0000259" key="2">
    <source>
        <dbReference type="Pfam" id="PF07589"/>
    </source>
</evidence>
<feature type="signal peptide" evidence="1">
    <location>
        <begin position="1"/>
        <end position="26"/>
    </location>
</feature>
<comment type="caution">
    <text evidence="3">The sequence shown here is derived from an EMBL/GenBank/DDBJ whole genome shotgun (WGS) entry which is preliminary data.</text>
</comment>
<evidence type="ECO:0000256" key="1">
    <source>
        <dbReference type="SAM" id="SignalP"/>
    </source>
</evidence>
<feature type="chain" id="PRO_5046938894" evidence="1">
    <location>
        <begin position="27"/>
        <end position="332"/>
    </location>
</feature>
<evidence type="ECO:0000313" key="4">
    <source>
        <dbReference type="Proteomes" id="UP001165384"/>
    </source>
</evidence>
<dbReference type="Gene3D" id="2.130.10.10">
    <property type="entry name" value="YVTN repeat-like/Quinoprotein amine dehydrogenase"/>
    <property type="match status" value="1"/>
</dbReference>
<reference evidence="3" key="1">
    <citation type="submission" date="2022-01" db="EMBL/GenBank/DDBJ databases">
        <authorList>
            <person name="Jo J.-H."/>
            <person name="Im W.-T."/>
        </authorList>
    </citation>
    <scope>NUCLEOTIDE SEQUENCE</scope>
    <source>
        <strain evidence="3">XY25</strain>
    </source>
</reference>
<organism evidence="3 4">
    <name type="scientific">Dechloromonas hankyongensis</name>
    <dbReference type="NCBI Taxonomy" id="2908002"/>
    <lineage>
        <taxon>Bacteria</taxon>
        <taxon>Pseudomonadati</taxon>
        <taxon>Pseudomonadota</taxon>
        <taxon>Betaproteobacteria</taxon>
        <taxon>Rhodocyclales</taxon>
        <taxon>Azonexaceae</taxon>
        <taxon>Dechloromonas</taxon>
    </lineage>
</organism>